<keyword evidence="4" id="KW-1185">Reference proteome</keyword>
<name>A0ABR2MX14_9ASPA</name>
<comment type="caution">
    <text evidence="3">The sequence shown here is derived from an EMBL/GenBank/DDBJ whole genome shotgun (WGS) entry which is preliminary data.</text>
</comment>
<evidence type="ECO:0000313" key="3">
    <source>
        <dbReference type="EMBL" id="KAK8968000.1"/>
    </source>
</evidence>
<evidence type="ECO:0000256" key="1">
    <source>
        <dbReference type="SAM" id="Coils"/>
    </source>
</evidence>
<organism evidence="3 4">
    <name type="scientific">Platanthera guangdongensis</name>
    <dbReference type="NCBI Taxonomy" id="2320717"/>
    <lineage>
        <taxon>Eukaryota</taxon>
        <taxon>Viridiplantae</taxon>
        <taxon>Streptophyta</taxon>
        <taxon>Embryophyta</taxon>
        <taxon>Tracheophyta</taxon>
        <taxon>Spermatophyta</taxon>
        <taxon>Magnoliopsida</taxon>
        <taxon>Liliopsida</taxon>
        <taxon>Asparagales</taxon>
        <taxon>Orchidaceae</taxon>
        <taxon>Orchidoideae</taxon>
        <taxon>Orchideae</taxon>
        <taxon>Orchidinae</taxon>
        <taxon>Platanthera</taxon>
    </lineage>
</organism>
<proteinExistence type="predicted"/>
<reference evidence="3 4" key="1">
    <citation type="journal article" date="2022" name="Nat. Plants">
        <title>Genomes of leafy and leafless Platanthera orchids illuminate the evolution of mycoheterotrophy.</title>
        <authorList>
            <person name="Li M.H."/>
            <person name="Liu K.W."/>
            <person name="Li Z."/>
            <person name="Lu H.C."/>
            <person name="Ye Q.L."/>
            <person name="Zhang D."/>
            <person name="Wang J.Y."/>
            <person name="Li Y.F."/>
            <person name="Zhong Z.M."/>
            <person name="Liu X."/>
            <person name="Yu X."/>
            <person name="Liu D.K."/>
            <person name="Tu X.D."/>
            <person name="Liu B."/>
            <person name="Hao Y."/>
            <person name="Liao X.Y."/>
            <person name="Jiang Y.T."/>
            <person name="Sun W.H."/>
            <person name="Chen J."/>
            <person name="Chen Y.Q."/>
            <person name="Ai Y."/>
            <person name="Zhai J.W."/>
            <person name="Wu S.S."/>
            <person name="Zhou Z."/>
            <person name="Hsiao Y.Y."/>
            <person name="Wu W.L."/>
            <person name="Chen Y.Y."/>
            <person name="Lin Y.F."/>
            <person name="Hsu J.L."/>
            <person name="Li C.Y."/>
            <person name="Wang Z.W."/>
            <person name="Zhao X."/>
            <person name="Zhong W.Y."/>
            <person name="Ma X.K."/>
            <person name="Ma L."/>
            <person name="Huang J."/>
            <person name="Chen G.Z."/>
            <person name="Huang M.Z."/>
            <person name="Huang L."/>
            <person name="Peng D.H."/>
            <person name="Luo Y.B."/>
            <person name="Zou S.Q."/>
            <person name="Chen S.P."/>
            <person name="Lan S."/>
            <person name="Tsai W.C."/>
            <person name="Van de Peer Y."/>
            <person name="Liu Z.J."/>
        </authorList>
    </citation>
    <scope>NUCLEOTIDE SEQUENCE [LARGE SCALE GENOMIC DNA]</scope>
    <source>
        <strain evidence="3">Lor288</strain>
    </source>
</reference>
<feature type="coiled-coil region" evidence="1">
    <location>
        <begin position="174"/>
        <end position="201"/>
    </location>
</feature>
<gene>
    <name evidence="3" type="ORF">KSP40_PGU007838</name>
</gene>
<dbReference type="Proteomes" id="UP001412067">
    <property type="component" value="Unassembled WGS sequence"/>
</dbReference>
<dbReference type="EMBL" id="JBBWWR010000004">
    <property type="protein sequence ID" value="KAK8968000.1"/>
    <property type="molecule type" value="Genomic_DNA"/>
</dbReference>
<feature type="region of interest" description="Disordered" evidence="2">
    <location>
        <begin position="1"/>
        <end position="21"/>
    </location>
</feature>
<feature type="coiled-coil region" evidence="1">
    <location>
        <begin position="73"/>
        <end position="101"/>
    </location>
</feature>
<evidence type="ECO:0000313" key="4">
    <source>
        <dbReference type="Proteomes" id="UP001412067"/>
    </source>
</evidence>
<evidence type="ECO:0000256" key="2">
    <source>
        <dbReference type="SAM" id="MobiDB-lite"/>
    </source>
</evidence>
<keyword evidence="1" id="KW-0175">Coiled coil</keyword>
<protein>
    <submittedName>
        <fullName evidence="3">Uncharacterized protein</fullName>
    </submittedName>
</protein>
<accession>A0ABR2MX14</accession>
<sequence>MDSKHATSAERTGNPVKNAELRTAELNQVKMSPLIGRDLERAVEVKDLSRSDLDEEMIELNYLKERLRLHTFAQELTSIAAEVERTKLEEEERRREELSHSVTHDMEKCLEENSNLVVELVRNMEEMMCQKENKIELLNAENKAFASKIFALEEKGKEREELLKEKGDLVLKLVRELEEVKSRKEKELELLIAENKTLASKISKKEIGDRLRDEVLDEPRKENWTLVAGSEEIEKDLESALIDELVELKMQRSQLLANHDIACGMGSFTQLQIDELKSKMTKKNIGDKKRAKYEIQMSNLLGELAKHKSSKRKIGDAHRSCIKKCDIKAAEIASMHRELKMKADEAVVLRLQLNELVKDMEEMKGLKEKEVELLNAENKTLASKISKKEIGGRCRDEVLDDLRKESLTLVAGSEEIEKRDAMEEKNIESHLFDEVVELKIPRSQLLAKNLLRFRVKVYL</sequence>